<dbReference type="SUPFAM" id="SSF54292">
    <property type="entry name" value="2Fe-2S ferredoxin-like"/>
    <property type="match status" value="1"/>
</dbReference>
<evidence type="ECO:0000256" key="1">
    <source>
        <dbReference type="ARBA" id="ARBA00022485"/>
    </source>
</evidence>
<keyword evidence="1" id="KW-0004">4Fe-4S</keyword>
<dbReference type="EMBL" id="SOJN01000148">
    <property type="protein sequence ID" value="TET43749.1"/>
    <property type="molecule type" value="Genomic_DNA"/>
</dbReference>
<evidence type="ECO:0000259" key="8">
    <source>
        <dbReference type="PROSITE" id="PS51839"/>
    </source>
</evidence>
<dbReference type="InterPro" id="IPR017900">
    <property type="entry name" value="4Fe4S_Fe_S_CS"/>
</dbReference>
<dbReference type="Gene3D" id="3.50.50.60">
    <property type="entry name" value="FAD/NAD(P)-binding domain"/>
    <property type="match status" value="2"/>
</dbReference>
<dbReference type="PROSITE" id="PS51379">
    <property type="entry name" value="4FE4S_FER_2"/>
    <property type="match status" value="2"/>
</dbReference>
<dbReference type="Pfam" id="PF07992">
    <property type="entry name" value="Pyr_redox_2"/>
    <property type="match status" value="1"/>
</dbReference>
<evidence type="ECO:0000313" key="10">
    <source>
        <dbReference type="Proteomes" id="UP000315525"/>
    </source>
</evidence>
<dbReference type="PROSITE" id="PS51839">
    <property type="entry name" value="4FE4S_HC3"/>
    <property type="match status" value="1"/>
</dbReference>
<keyword evidence="4" id="KW-0408">Iron</keyword>
<evidence type="ECO:0000256" key="4">
    <source>
        <dbReference type="ARBA" id="ARBA00023004"/>
    </source>
</evidence>
<evidence type="ECO:0000313" key="9">
    <source>
        <dbReference type="EMBL" id="TET43749.1"/>
    </source>
</evidence>
<dbReference type="InterPro" id="IPR036010">
    <property type="entry name" value="2Fe-2S_ferredoxin-like_sf"/>
</dbReference>
<sequence length="831" mass="90870">MKLVIDGQTVEARPESTILEAALETQIYIPAICYHPDLPTFSKAEPSGGIFGGVEKITSEENAKYQGCGLCIVEVDWRSGPVLSCETEAEDGMVIKTNTEKIKDKRQEALARILKDHPRACLLCTQKEGCSREPCSEDVPMEERCCPLLGKCELEKIADFVGVPQNPGKYKSLRIPLLDDEPLFKRDYNLCIGCMRCVRACKDLRGVEALGYVIKNGTTYLGTINGSKLKDAGCRFCGACVEVCPTGALTDIKPFTLSEKEKVLVPCRDACPAGIDVPAYVRAIGRGETDRALSIIYESAPLPGILGMVCHHPCEDVCRRKEIEEPISICGIKRFAAENGKLTHASPLLPSTGKKVAVIGSGPAGLSTAHFLKLKGHQVTVFEREEKPGGILRYGIPAYRLPDAVLDSEISTVLDGIELKTEAALGQDFQLKDLADEGFDCVFLCTGAGESKKLEIPGSDSEGVYWGLDFLKEINKGDKPALGENVAVIGGGNVAFDVALCCLRLGVRQVTVVCLECKSEMPAFNKEIDTAKEEAVRIMNSWGPKEIECADGKVKGVFLKKCTEVFDKKGNFSPQYDESVVEHIDADNVILSIGQEPDVDLISLPGMPEHDSSRLLRAEDTRTNIPTVFAGGDATRGPSSVIEAVADGRKAADEIDRFLGGRGPVRTSGPQPANPEIGRDEQFCERLRVAMPCADPYERGKSFTPIELGYGEKEAGIEANRCLQCDLRLQITEATLPPEKWILLDREALNEIPEKEGVYQLAGEKKMVTKIAGTQNLLQSLTAELDSENGKYFWFEEDPMYTKRESELIQQHLQKYGELPGAGEEDLDDLF</sequence>
<dbReference type="Pfam" id="PF22117">
    <property type="entry name" value="Fer4_Nqo3"/>
    <property type="match status" value="1"/>
</dbReference>
<dbReference type="InterPro" id="IPR017896">
    <property type="entry name" value="4Fe4S_Fe-S-bd"/>
</dbReference>
<dbReference type="AlphaFoldDB" id="A0A523UMV9"/>
<name>A0A523UMV9_UNCT6</name>
<dbReference type="Gene3D" id="3.10.20.740">
    <property type="match status" value="1"/>
</dbReference>
<dbReference type="Pfam" id="PF14691">
    <property type="entry name" value="Fer4_20"/>
    <property type="match status" value="1"/>
</dbReference>
<dbReference type="PANTHER" id="PTHR42783">
    <property type="entry name" value="GLUTAMATE SYNTHASE [NADPH] SMALL CHAIN"/>
    <property type="match status" value="1"/>
</dbReference>
<keyword evidence="2" id="KW-0479">Metal-binding</keyword>
<proteinExistence type="predicted"/>
<dbReference type="InterPro" id="IPR055930">
    <property type="entry name" value="DUF7508"/>
</dbReference>
<dbReference type="PROSITE" id="PS51085">
    <property type="entry name" value="2FE2S_FER_2"/>
    <property type="match status" value="1"/>
</dbReference>
<dbReference type="SUPFAM" id="SSF54862">
    <property type="entry name" value="4Fe-4S ferredoxins"/>
    <property type="match status" value="1"/>
</dbReference>
<dbReference type="InterPro" id="IPR028261">
    <property type="entry name" value="DPD_II"/>
</dbReference>
<dbReference type="Gene3D" id="1.10.1060.10">
    <property type="entry name" value="Alpha-helical ferredoxin"/>
    <property type="match status" value="1"/>
</dbReference>
<protein>
    <submittedName>
        <fullName evidence="9">FAD-dependent oxidoreductase</fullName>
    </submittedName>
</protein>
<feature type="domain" description="4Fe-4S ferredoxin-type" evidence="7">
    <location>
        <begin position="182"/>
        <end position="212"/>
    </location>
</feature>
<dbReference type="PRINTS" id="PR00419">
    <property type="entry name" value="ADXRDTASE"/>
</dbReference>
<dbReference type="PANTHER" id="PTHR42783:SF3">
    <property type="entry name" value="GLUTAMATE SYNTHASE [NADPH] SMALL CHAIN-RELATED"/>
    <property type="match status" value="1"/>
</dbReference>
<keyword evidence="5" id="KW-0411">Iron-sulfur</keyword>
<comment type="caution">
    <text evidence="9">The sequence shown here is derived from an EMBL/GenBank/DDBJ whole genome shotgun (WGS) entry which is preliminary data.</text>
</comment>
<evidence type="ECO:0000259" key="7">
    <source>
        <dbReference type="PROSITE" id="PS51379"/>
    </source>
</evidence>
<dbReference type="Proteomes" id="UP000315525">
    <property type="component" value="Unassembled WGS sequence"/>
</dbReference>
<dbReference type="FunFam" id="3.30.70.20:FF:000035">
    <property type="entry name" value="Iron hydrogenase 1"/>
    <property type="match status" value="1"/>
</dbReference>
<dbReference type="PROSITE" id="PS00198">
    <property type="entry name" value="4FE4S_FER_1"/>
    <property type="match status" value="1"/>
</dbReference>
<dbReference type="GO" id="GO:0046872">
    <property type="term" value="F:metal ion binding"/>
    <property type="evidence" value="ECO:0007669"/>
    <property type="project" value="UniProtKB-KW"/>
</dbReference>
<evidence type="ECO:0000256" key="2">
    <source>
        <dbReference type="ARBA" id="ARBA00022723"/>
    </source>
</evidence>
<gene>
    <name evidence="9" type="ORF">E3J62_12415</name>
</gene>
<dbReference type="InterPro" id="IPR054351">
    <property type="entry name" value="NADH_UbQ_OxRdtase_ferredoxin"/>
</dbReference>
<evidence type="ECO:0000259" key="6">
    <source>
        <dbReference type="PROSITE" id="PS51085"/>
    </source>
</evidence>
<organism evidence="9 10">
    <name type="scientific">candidate division TA06 bacterium</name>
    <dbReference type="NCBI Taxonomy" id="2250710"/>
    <lineage>
        <taxon>Bacteria</taxon>
        <taxon>Bacteria division TA06</taxon>
    </lineage>
</organism>
<dbReference type="InterPro" id="IPR001041">
    <property type="entry name" value="2Fe-2S_ferredoxin-type"/>
</dbReference>
<evidence type="ECO:0000256" key="5">
    <source>
        <dbReference type="ARBA" id="ARBA00023014"/>
    </source>
</evidence>
<dbReference type="CDD" id="cd00207">
    <property type="entry name" value="fer2"/>
    <property type="match status" value="1"/>
</dbReference>
<reference evidence="9 10" key="1">
    <citation type="submission" date="2019-03" db="EMBL/GenBank/DDBJ databases">
        <title>Metabolic potential of uncultured bacteria and archaea associated with petroleum seepage in deep-sea sediments.</title>
        <authorList>
            <person name="Dong X."/>
            <person name="Hubert C."/>
        </authorList>
    </citation>
    <scope>NUCLEOTIDE SEQUENCE [LARGE SCALE GENOMIC DNA]</scope>
    <source>
        <strain evidence="9">E44_bin18</strain>
    </source>
</reference>
<evidence type="ECO:0000256" key="3">
    <source>
        <dbReference type="ARBA" id="ARBA00022737"/>
    </source>
</evidence>
<dbReference type="InterPro" id="IPR019574">
    <property type="entry name" value="NADH_UbQ_OxRdtase_Gsu_4Fe4S-bd"/>
</dbReference>
<dbReference type="InterPro" id="IPR023753">
    <property type="entry name" value="FAD/NAD-binding_dom"/>
</dbReference>
<dbReference type="GO" id="GO:0051539">
    <property type="term" value="F:4 iron, 4 sulfur cluster binding"/>
    <property type="evidence" value="ECO:0007669"/>
    <property type="project" value="UniProtKB-KW"/>
</dbReference>
<dbReference type="Pfam" id="PF24348">
    <property type="entry name" value="DUF7508"/>
    <property type="match status" value="1"/>
</dbReference>
<feature type="domain" description="2Fe-2S ferredoxin-type" evidence="6">
    <location>
        <begin position="1"/>
        <end position="101"/>
    </location>
</feature>
<accession>A0A523UMV9</accession>
<dbReference type="SUPFAM" id="SSF51971">
    <property type="entry name" value="Nucleotide-binding domain"/>
    <property type="match status" value="2"/>
</dbReference>
<feature type="domain" description="4Fe-4S His(Cys)3-ligated-type" evidence="8">
    <location>
        <begin position="101"/>
        <end position="162"/>
    </location>
</feature>
<dbReference type="InterPro" id="IPR009051">
    <property type="entry name" value="Helical_ferredxn"/>
</dbReference>
<keyword evidence="3" id="KW-0677">Repeat</keyword>
<feature type="domain" description="4Fe-4S ferredoxin-type" evidence="7">
    <location>
        <begin position="225"/>
        <end position="255"/>
    </location>
</feature>
<dbReference type="GO" id="GO:0016491">
    <property type="term" value="F:oxidoreductase activity"/>
    <property type="evidence" value="ECO:0007669"/>
    <property type="project" value="InterPro"/>
</dbReference>
<dbReference type="SUPFAM" id="SSF46548">
    <property type="entry name" value="alpha-helical ferredoxin"/>
    <property type="match status" value="2"/>
</dbReference>
<dbReference type="InterPro" id="IPR036188">
    <property type="entry name" value="FAD/NAD-bd_sf"/>
</dbReference>